<sequence>HYSSKSGIRCYKKEEQWVRCIDDLHDYADHALGRLYVEKMFTKDAKEEVDSIGRKIGYPDWLMNDTYLDEKYKYVKEFAAGTPYVTIVANLKENTARKSQEHLREPYNKTARWYMGAAVINAYYSPGSNDIAFPAGILQAPFYQYGLPLSVNMGAIGIVIGHEVTHAFDDRGSQFNAEGQLHNWWSKSTRDKFTERAQCFVHQYGNITDSKTSIKLNGINTKGAEDCAERL</sequence>
<dbReference type="Gene3D" id="3.40.390.10">
    <property type="entry name" value="Collagenase (Catalytic Domain)"/>
    <property type="match status" value="1"/>
</dbReference>
<dbReference type="PANTHER" id="PTHR11733:SF167">
    <property type="entry name" value="FI17812P1-RELATED"/>
    <property type="match status" value="1"/>
</dbReference>
<dbReference type="GO" id="GO:0005886">
    <property type="term" value="C:plasma membrane"/>
    <property type="evidence" value="ECO:0007669"/>
    <property type="project" value="TreeGrafter"/>
</dbReference>
<dbReference type="AlphaFoldDB" id="A0A1D2AIS1"/>
<accession>A0A1D2AIS1</accession>
<dbReference type="InterPro" id="IPR018497">
    <property type="entry name" value="Peptidase_M13_C"/>
</dbReference>
<dbReference type="GO" id="GO:0016485">
    <property type="term" value="P:protein processing"/>
    <property type="evidence" value="ECO:0007669"/>
    <property type="project" value="TreeGrafter"/>
</dbReference>
<proteinExistence type="inferred from homology"/>
<dbReference type="PROSITE" id="PS51885">
    <property type="entry name" value="NEPRILYSIN"/>
    <property type="match status" value="1"/>
</dbReference>
<dbReference type="EMBL" id="GETE01000475">
    <property type="protein sequence ID" value="JAT79087.1"/>
    <property type="molecule type" value="Transcribed_RNA"/>
</dbReference>
<dbReference type="PANTHER" id="PTHR11733">
    <property type="entry name" value="ZINC METALLOPROTEASE FAMILY M13 NEPRILYSIN-RELATED"/>
    <property type="match status" value="1"/>
</dbReference>
<protein>
    <recommendedName>
        <fullName evidence="2">Peptidase M13 C-terminal domain-containing protein</fullName>
    </recommendedName>
</protein>
<evidence type="ECO:0000259" key="2">
    <source>
        <dbReference type="Pfam" id="PF01431"/>
    </source>
</evidence>
<evidence type="ECO:0000313" key="3">
    <source>
        <dbReference type="EMBL" id="JAT79087.1"/>
    </source>
</evidence>
<dbReference type="SUPFAM" id="SSF55486">
    <property type="entry name" value="Metalloproteases ('zincins'), catalytic domain"/>
    <property type="match status" value="1"/>
</dbReference>
<name>A0A1D2AIS1_ORNBR</name>
<feature type="domain" description="Peptidase M13 C-terminal" evidence="2">
    <location>
        <begin position="121"/>
        <end position="222"/>
    </location>
</feature>
<dbReference type="InterPro" id="IPR000718">
    <property type="entry name" value="Peptidase_M13"/>
</dbReference>
<evidence type="ECO:0000256" key="1">
    <source>
        <dbReference type="ARBA" id="ARBA00007357"/>
    </source>
</evidence>
<comment type="similarity">
    <text evidence="1">Belongs to the peptidase M13 family.</text>
</comment>
<feature type="non-terminal residue" evidence="3">
    <location>
        <position position="1"/>
    </location>
</feature>
<dbReference type="PRINTS" id="PR00786">
    <property type="entry name" value="NEPRILYSIN"/>
</dbReference>
<dbReference type="InterPro" id="IPR024079">
    <property type="entry name" value="MetalloPept_cat_dom_sf"/>
</dbReference>
<organism evidence="3">
    <name type="scientific">Ornithodoros brasiliensis</name>
    <name type="common">Mouro tick</name>
    <dbReference type="NCBI Taxonomy" id="888526"/>
    <lineage>
        <taxon>Eukaryota</taxon>
        <taxon>Metazoa</taxon>
        <taxon>Ecdysozoa</taxon>
        <taxon>Arthropoda</taxon>
        <taxon>Chelicerata</taxon>
        <taxon>Arachnida</taxon>
        <taxon>Acari</taxon>
        <taxon>Parasitiformes</taxon>
        <taxon>Ixodida</taxon>
        <taxon>Ixodoidea</taxon>
        <taxon>Argasidae</taxon>
        <taxon>Ornithodorinae</taxon>
        <taxon>Ornithodoros</taxon>
    </lineage>
</organism>
<dbReference type="Pfam" id="PF01431">
    <property type="entry name" value="Peptidase_M13"/>
    <property type="match status" value="1"/>
</dbReference>
<dbReference type="GO" id="GO:0004222">
    <property type="term" value="F:metalloendopeptidase activity"/>
    <property type="evidence" value="ECO:0007669"/>
    <property type="project" value="InterPro"/>
</dbReference>
<reference evidence="3" key="1">
    <citation type="submission" date="2016-07" db="EMBL/GenBank/DDBJ databases">
        <title>Salivary Glands transcriptome analysis on engorged females of Ornithodoros brasiliensis (Acari:Argasidae).</title>
        <authorList>
            <person name="Simons S.M."/>
            <person name="Carvalho E."/>
            <person name="Junqueira-de-Azevedo I."/>
            <person name="Ho P.L."/>
            <person name="Giovanni D."/>
            <person name="Mendonca R."/>
            <person name="Onofrio V."/>
            <person name="Landulfo G."/>
            <person name="Ramirez D."/>
            <person name="Barros-Battesti D."/>
        </authorList>
    </citation>
    <scope>NUCLEOTIDE SEQUENCE</scope>
    <source>
        <strain evidence="3">Female</strain>
        <tissue evidence="3">Salivary gland</tissue>
    </source>
</reference>